<evidence type="ECO:0000259" key="2">
    <source>
        <dbReference type="Pfam" id="PF12776"/>
    </source>
</evidence>
<organism evidence="3 4">
    <name type="scientific">Sesamum alatum</name>
    <dbReference type="NCBI Taxonomy" id="300844"/>
    <lineage>
        <taxon>Eukaryota</taxon>
        <taxon>Viridiplantae</taxon>
        <taxon>Streptophyta</taxon>
        <taxon>Embryophyta</taxon>
        <taxon>Tracheophyta</taxon>
        <taxon>Spermatophyta</taxon>
        <taxon>Magnoliopsida</taxon>
        <taxon>eudicotyledons</taxon>
        <taxon>Gunneridae</taxon>
        <taxon>Pentapetalae</taxon>
        <taxon>asterids</taxon>
        <taxon>lamiids</taxon>
        <taxon>Lamiales</taxon>
        <taxon>Pedaliaceae</taxon>
        <taxon>Sesamum</taxon>
    </lineage>
</organism>
<dbReference type="InterPro" id="IPR024752">
    <property type="entry name" value="Myb/SANT-like_dom"/>
</dbReference>
<dbReference type="Proteomes" id="UP001293254">
    <property type="component" value="Unassembled WGS sequence"/>
</dbReference>
<evidence type="ECO:0000256" key="1">
    <source>
        <dbReference type="SAM" id="MobiDB-lite"/>
    </source>
</evidence>
<evidence type="ECO:0000313" key="3">
    <source>
        <dbReference type="EMBL" id="KAK4438030.1"/>
    </source>
</evidence>
<dbReference type="EMBL" id="JACGWO010000001">
    <property type="protein sequence ID" value="KAK4438030.1"/>
    <property type="molecule type" value="Genomic_DNA"/>
</dbReference>
<evidence type="ECO:0000313" key="4">
    <source>
        <dbReference type="Proteomes" id="UP001293254"/>
    </source>
</evidence>
<dbReference type="Pfam" id="PF12776">
    <property type="entry name" value="Myb_DNA-bind_3"/>
    <property type="match status" value="1"/>
</dbReference>
<comment type="caution">
    <text evidence="3">The sequence shown here is derived from an EMBL/GenBank/DDBJ whole genome shotgun (WGS) entry which is preliminary data.</text>
</comment>
<feature type="compositionally biased region" description="Low complexity" evidence="1">
    <location>
        <begin position="211"/>
        <end position="223"/>
    </location>
</feature>
<sequence length="229" mass="26496">MWPDGFYYQEQMFYNSRWTKEVEKTFVDSLVTHVQTGFFRPGCPNIHAVMCVLYDVNKKYKTRITYEWAQTRVASLRKIYELFHWVVNSEGVIWNNKLGKVTAPDHVWRRLRWADHFDLNVPAHDVGWVEAHQHHEGQAAFLAEGNVVVPAEEMMLYRLRKMTEVLLRVMLHSPLILFKSDPDSVLPPPEVPHLTVKMDNVPHVSPPSQKSAEATSSTASSLTPLKKET</sequence>
<proteinExistence type="predicted"/>
<gene>
    <name evidence="3" type="ORF">Salat_0137100</name>
</gene>
<accession>A0AAE1YWE3</accession>
<feature type="region of interest" description="Disordered" evidence="1">
    <location>
        <begin position="189"/>
        <end position="229"/>
    </location>
</feature>
<dbReference type="AlphaFoldDB" id="A0AAE1YWE3"/>
<name>A0AAE1YWE3_9LAMI</name>
<keyword evidence="4" id="KW-1185">Reference proteome</keyword>
<reference evidence="3" key="1">
    <citation type="submission" date="2020-06" db="EMBL/GenBank/DDBJ databases">
        <authorList>
            <person name="Li T."/>
            <person name="Hu X."/>
            <person name="Zhang T."/>
            <person name="Song X."/>
            <person name="Zhang H."/>
            <person name="Dai N."/>
            <person name="Sheng W."/>
            <person name="Hou X."/>
            <person name="Wei L."/>
        </authorList>
    </citation>
    <scope>NUCLEOTIDE SEQUENCE</scope>
    <source>
        <strain evidence="3">3651</strain>
        <tissue evidence="3">Leaf</tissue>
    </source>
</reference>
<reference evidence="3" key="2">
    <citation type="journal article" date="2024" name="Plant">
        <title>Genomic evolution and insights into agronomic trait innovations of Sesamum species.</title>
        <authorList>
            <person name="Miao H."/>
            <person name="Wang L."/>
            <person name="Qu L."/>
            <person name="Liu H."/>
            <person name="Sun Y."/>
            <person name="Le M."/>
            <person name="Wang Q."/>
            <person name="Wei S."/>
            <person name="Zheng Y."/>
            <person name="Lin W."/>
            <person name="Duan Y."/>
            <person name="Cao H."/>
            <person name="Xiong S."/>
            <person name="Wang X."/>
            <person name="Wei L."/>
            <person name="Li C."/>
            <person name="Ma Q."/>
            <person name="Ju M."/>
            <person name="Zhao R."/>
            <person name="Li G."/>
            <person name="Mu C."/>
            <person name="Tian Q."/>
            <person name="Mei H."/>
            <person name="Zhang T."/>
            <person name="Gao T."/>
            <person name="Zhang H."/>
        </authorList>
    </citation>
    <scope>NUCLEOTIDE SEQUENCE</scope>
    <source>
        <strain evidence="3">3651</strain>
    </source>
</reference>
<feature type="domain" description="Myb/SANT-like" evidence="2">
    <location>
        <begin position="17"/>
        <end position="110"/>
    </location>
</feature>
<protein>
    <recommendedName>
        <fullName evidence="2">Myb/SANT-like domain-containing protein</fullName>
    </recommendedName>
</protein>